<keyword evidence="6" id="KW-0106">Calcium</keyword>
<dbReference type="Pfam" id="PF00884">
    <property type="entry name" value="Sulfatase"/>
    <property type="match status" value="1"/>
</dbReference>
<dbReference type="PATRIC" id="fig|1727163.4.peg.1228"/>
<dbReference type="PROSITE" id="PS00149">
    <property type="entry name" value="SULFATASE_2"/>
    <property type="match status" value="1"/>
</dbReference>
<feature type="domain" description="Sulfatase N-terminal" evidence="8">
    <location>
        <begin position="29"/>
        <end position="367"/>
    </location>
</feature>
<dbReference type="InterPro" id="IPR024607">
    <property type="entry name" value="Sulfatase_CS"/>
</dbReference>
<evidence type="ECO:0000256" key="3">
    <source>
        <dbReference type="ARBA" id="ARBA00022723"/>
    </source>
</evidence>
<keyword evidence="3" id="KW-0479">Metal-binding</keyword>
<evidence type="ECO:0000256" key="4">
    <source>
        <dbReference type="ARBA" id="ARBA00022729"/>
    </source>
</evidence>
<comment type="cofactor">
    <cofactor evidence="1">
        <name>Ca(2+)</name>
        <dbReference type="ChEBI" id="CHEBI:29108"/>
    </cofactor>
</comment>
<dbReference type="OrthoDB" id="9764377at2"/>
<dbReference type="GO" id="GO:0046872">
    <property type="term" value="F:metal ion binding"/>
    <property type="evidence" value="ECO:0007669"/>
    <property type="project" value="UniProtKB-KW"/>
</dbReference>
<keyword evidence="10" id="KW-1185">Reference proteome</keyword>
<organism evidence="9 10">
    <name type="scientific">Algoriphagus sanaruensis</name>
    <dbReference type="NCBI Taxonomy" id="1727163"/>
    <lineage>
        <taxon>Bacteria</taxon>
        <taxon>Pseudomonadati</taxon>
        <taxon>Bacteroidota</taxon>
        <taxon>Cytophagia</taxon>
        <taxon>Cytophagales</taxon>
        <taxon>Cyclobacteriaceae</taxon>
        <taxon>Algoriphagus</taxon>
    </lineage>
</organism>
<feature type="signal peptide" evidence="7">
    <location>
        <begin position="1"/>
        <end position="22"/>
    </location>
</feature>
<dbReference type="KEGG" id="alm:AO498_05910"/>
<dbReference type="InterPro" id="IPR000917">
    <property type="entry name" value="Sulfatase_N"/>
</dbReference>
<name>A0A142ELD4_9BACT</name>
<reference evidence="9 10" key="2">
    <citation type="journal article" date="2016" name="Genome Announc.">
        <title>Complete Genome Sequence of Algoriphagus sp. Strain M8-2, Isolated from a Brackish Lake.</title>
        <authorList>
            <person name="Muraguchi Y."/>
            <person name="Kushimoto K."/>
            <person name="Ohtsubo Y."/>
            <person name="Suzuki T."/>
            <person name="Dohra H."/>
            <person name="Kimbara K."/>
            <person name="Shintani M."/>
        </authorList>
    </citation>
    <scope>NUCLEOTIDE SEQUENCE [LARGE SCALE GENOMIC DNA]</scope>
    <source>
        <strain evidence="9 10">M8-2</strain>
    </source>
</reference>
<reference evidence="10" key="1">
    <citation type="submission" date="2015-09" db="EMBL/GenBank/DDBJ databases">
        <title>Complete sequence of Algoriphagus sp. M8-2.</title>
        <authorList>
            <person name="Shintani M."/>
        </authorList>
    </citation>
    <scope>NUCLEOTIDE SEQUENCE [LARGE SCALE GENOMIC DNA]</scope>
    <source>
        <strain evidence="10">M8-2</strain>
    </source>
</reference>
<evidence type="ECO:0000313" key="9">
    <source>
        <dbReference type="EMBL" id="AMQ55939.1"/>
    </source>
</evidence>
<dbReference type="PANTHER" id="PTHR42693:SF42">
    <property type="entry name" value="ARYLSULFATASE G"/>
    <property type="match status" value="1"/>
</dbReference>
<evidence type="ECO:0000313" key="10">
    <source>
        <dbReference type="Proteomes" id="UP000073816"/>
    </source>
</evidence>
<evidence type="ECO:0000256" key="7">
    <source>
        <dbReference type="SAM" id="SignalP"/>
    </source>
</evidence>
<dbReference type="CDD" id="cd16144">
    <property type="entry name" value="ARS_like"/>
    <property type="match status" value="1"/>
</dbReference>
<evidence type="ECO:0000256" key="5">
    <source>
        <dbReference type="ARBA" id="ARBA00022801"/>
    </source>
</evidence>
<dbReference type="PANTHER" id="PTHR42693">
    <property type="entry name" value="ARYLSULFATASE FAMILY MEMBER"/>
    <property type="match status" value="1"/>
</dbReference>
<dbReference type="SUPFAM" id="SSF53649">
    <property type="entry name" value="Alkaline phosphatase-like"/>
    <property type="match status" value="1"/>
</dbReference>
<evidence type="ECO:0000256" key="6">
    <source>
        <dbReference type="ARBA" id="ARBA00022837"/>
    </source>
</evidence>
<accession>A0A142ELD4</accession>
<dbReference type="Gene3D" id="3.40.720.10">
    <property type="entry name" value="Alkaline Phosphatase, subunit A"/>
    <property type="match status" value="1"/>
</dbReference>
<sequence>MNKLVKFLTISFLIGSSFGGFAQEKQKLNVILIHVDDLGATDLGVFGSDFYETPNLDQLAKEGMRFTQSYAAASICSPSRAALMTGKYPARVGITDWIRAKFQGFSTSGLPGEYEDFADKPLKTPKIQGFLPLEEQTIPERLKPLGYTSLHVGKWHLGEEGMHPEDQGFDLNIGGNDLGQPPSYFDPYLPQTPREFYQIKNLPPRKAGEFLTDRESDEIIGFLKNNSEKPFFVHWAPYAVHTPIMGPEDLVEKYKSKTPGQQKNPVYAALIENLDSNVGKLLDYLNQTGLREKTLVIFTSDNGGLIGNKTNPVTWNIGLREYKGYPYEGGIRIPTLVSLPGQVVSNVSSSVPTISMDWISTILDALGENPNQPGFEGSSLWPVLKGEKGELDRDLFWHFPHYREPDVTPHSIVRSGDFKMIYYFEDGSTELFDLKKDPMEEKNLAKEMPEQVVQLKAKIEMWWKETGARLPMKK</sequence>
<evidence type="ECO:0000256" key="2">
    <source>
        <dbReference type="ARBA" id="ARBA00008779"/>
    </source>
</evidence>
<proteinExistence type="inferred from homology"/>
<evidence type="ECO:0000259" key="8">
    <source>
        <dbReference type="Pfam" id="PF00884"/>
    </source>
</evidence>
<feature type="chain" id="PRO_5007494438" evidence="7">
    <location>
        <begin position="23"/>
        <end position="474"/>
    </location>
</feature>
<dbReference type="RefSeq" id="WP_067544712.1">
    <property type="nucleotide sequence ID" value="NZ_CP012836.1"/>
</dbReference>
<dbReference type="GO" id="GO:0004065">
    <property type="term" value="F:arylsulfatase activity"/>
    <property type="evidence" value="ECO:0007669"/>
    <property type="project" value="TreeGrafter"/>
</dbReference>
<keyword evidence="5" id="KW-0378">Hydrolase</keyword>
<gene>
    <name evidence="9" type="ORF">AO498_05910</name>
</gene>
<dbReference type="Proteomes" id="UP000073816">
    <property type="component" value="Chromosome"/>
</dbReference>
<keyword evidence="4 7" id="KW-0732">Signal</keyword>
<dbReference type="Gene3D" id="3.30.1120.10">
    <property type="match status" value="1"/>
</dbReference>
<dbReference type="InterPro" id="IPR050738">
    <property type="entry name" value="Sulfatase"/>
</dbReference>
<dbReference type="PROSITE" id="PS00523">
    <property type="entry name" value="SULFATASE_1"/>
    <property type="match status" value="1"/>
</dbReference>
<comment type="similarity">
    <text evidence="2">Belongs to the sulfatase family.</text>
</comment>
<dbReference type="AlphaFoldDB" id="A0A142ELD4"/>
<dbReference type="EMBL" id="CP012836">
    <property type="protein sequence ID" value="AMQ55939.1"/>
    <property type="molecule type" value="Genomic_DNA"/>
</dbReference>
<dbReference type="InterPro" id="IPR017850">
    <property type="entry name" value="Alkaline_phosphatase_core_sf"/>
</dbReference>
<dbReference type="STRING" id="1727163.AO498_05910"/>
<protein>
    <submittedName>
        <fullName evidence="9">Sulfatase</fullName>
    </submittedName>
</protein>
<evidence type="ECO:0000256" key="1">
    <source>
        <dbReference type="ARBA" id="ARBA00001913"/>
    </source>
</evidence>